<organism evidence="2 3">
    <name type="scientific">Cryptotermes secundus</name>
    <dbReference type="NCBI Taxonomy" id="105785"/>
    <lineage>
        <taxon>Eukaryota</taxon>
        <taxon>Metazoa</taxon>
        <taxon>Ecdysozoa</taxon>
        <taxon>Arthropoda</taxon>
        <taxon>Hexapoda</taxon>
        <taxon>Insecta</taxon>
        <taxon>Pterygota</taxon>
        <taxon>Neoptera</taxon>
        <taxon>Polyneoptera</taxon>
        <taxon>Dictyoptera</taxon>
        <taxon>Blattodea</taxon>
        <taxon>Blattoidea</taxon>
        <taxon>Termitoidae</taxon>
        <taxon>Kalotermitidae</taxon>
        <taxon>Cryptotermitinae</taxon>
        <taxon>Cryptotermes</taxon>
    </lineage>
</organism>
<dbReference type="AlphaFoldDB" id="A0A2J7QWE9"/>
<dbReference type="Proteomes" id="UP000235965">
    <property type="component" value="Unassembled WGS sequence"/>
</dbReference>
<evidence type="ECO:0000259" key="1">
    <source>
        <dbReference type="SMART" id="SM00587"/>
    </source>
</evidence>
<dbReference type="PANTHER" id="PTHR11012:SF56">
    <property type="entry name" value="CHK KINASE-LIKE DOMAIN-CONTAINING PROTEIN-RELATED"/>
    <property type="match status" value="1"/>
</dbReference>
<feature type="domain" description="CHK kinase-like" evidence="1">
    <location>
        <begin position="134"/>
        <end position="327"/>
    </location>
</feature>
<accession>A0A2J7QWE9</accession>
<dbReference type="PANTHER" id="PTHR11012">
    <property type="entry name" value="PROTEIN KINASE-LIKE DOMAIN-CONTAINING"/>
    <property type="match status" value="1"/>
</dbReference>
<dbReference type="InterPro" id="IPR011009">
    <property type="entry name" value="Kinase-like_dom_sf"/>
</dbReference>
<dbReference type="Pfam" id="PF02958">
    <property type="entry name" value="EcKL"/>
    <property type="match status" value="2"/>
</dbReference>
<protein>
    <recommendedName>
        <fullName evidence="1">CHK kinase-like domain-containing protein</fullName>
    </recommendedName>
</protein>
<proteinExistence type="predicted"/>
<evidence type="ECO:0000313" key="2">
    <source>
        <dbReference type="EMBL" id="PNF32901.1"/>
    </source>
</evidence>
<sequence length="832" mass="95973">METVERPSWLDETFIEDALRSREEYGGVIVADIRVQLAVGKGENYTSTVYRVCVQFKRRNIDDATESTSLIIKGLSAVEFMAKFLEHCNTFGKETKIYQVTVPAMISLLQQNSQGRKVQPLVPFCYKTSRPHTLILEDLTSFGFRMADRRTRLDLLHCTLALKGLARFHAMSVALHDKNPSCMDDYAEDVYTDNNRDIMSKYSESSFNALANVVEKWSGFEEYGDKFRGMIPTIWDRMVEIIKPVNGSLSVLNHGDFWVNNMMFHYCPDTEKPEEVRFVDFQLSRYSSPALDLLYFMYTSPSEDVRSEYTDHLLEVYHKELLGTLKVLGCEHHQFTIEQLKKEFEDKSFFGLMTACTVLTAVLAGPTESYDMENFKEDGSILNSESLERPYSGSRYKEAVQKLIPHFEKKGKMGSTNVGEVTIPPWLNYEFVAEILSERKDKQIFVTDMDVKAAVGRGDNYLSTLYRITVEFIESKDGNEVNKYGLVIKTLPDGEILQKLIHDIQGFEKELQMYKITLPAMYLKMMGMSTNGNFHPLSARYLPSKRKDTIVLEDLQHLGYKMANRHTGLDLEHCKLTVRALARLHAASVALHKTDPSSIDMYSELMFADTGEQRENMEKSFQSNLNVLVSKLDEWPGYEPYANKIRKLVPTAVDRIIKCTKPREGSLNVLNHGDCWTNNMMFHYCPKTGEVDDVRLIDFQLVRFSSPVLDLQYFLCTSTNDEIRFGQRDRLLREYHAELRDTLEDLKLDPQQYTLQQLNEDFEENEIFGLLMVCTYLSAMLATSIDVPDFSELKEDFMLDDGTHPMEKLLEGKRFKEVLYTFLHYYENKGLI</sequence>
<name>A0A2J7QWE9_9NEOP</name>
<dbReference type="Gene3D" id="3.90.1200.10">
    <property type="match status" value="2"/>
</dbReference>
<dbReference type="InterPro" id="IPR004119">
    <property type="entry name" value="EcKL"/>
</dbReference>
<feature type="domain" description="CHK kinase-like" evidence="1">
    <location>
        <begin position="550"/>
        <end position="745"/>
    </location>
</feature>
<comment type="caution">
    <text evidence="2">The sequence shown here is derived from an EMBL/GenBank/DDBJ whole genome shotgun (WGS) entry which is preliminary data.</text>
</comment>
<dbReference type="InParanoid" id="A0A2J7QWE9"/>
<dbReference type="OrthoDB" id="8250698at2759"/>
<dbReference type="SMART" id="SM00587">
    <property type="entry name" value="CHK"/>
    <property type="match status" value="2"/>
</dbReference>
<reference evidence="2 3" key="1">
    <citation type="submission" date="2017-12" db="EMBL/GenBank/DDBJ databases">
        <title>Hemimetabolous genomes reveal molecular basis of termite eusociality.</title>
        <authorList>
            <person name="Harrison M.C."/>
            <person name="Jongepier E."/>
            <person name="Robertson H.M."/>
            <person name="Arning N."/>
            <person name="Bitard-Feildel T."/>
            <person name="Chao H."/>
            <person name="Childers C.P."/>
            <person name="Dinh H."/>
            <person name="Doddapaneni H."/>
            <person name="Dugan S."/>
            <person name="Gowin J."/>
            <person name="Greiner C."/>
            <person name="Han Y."/>
            <person name="Hu H."/>
            <person name="Hughes D.S.T."/>
            <person name="Huylmans A.-K."/>
            <person name="Kemena C."/>
            <person name="Kremer L.P.M."/>
            <person name="Lee S.L."/>
            <person name="Lopez-Ezquerra A."/>
            <person name="Mallet L."/>
            <person name="Monroy-Kuhn J.M."/>
            <person name="Moser A."/>
            <person name="Murali S.C."/>
            <person name="Muzny D.M."/>
            <person name="Otani S."/>
            <person name="Piulachs M.-D."/>
            <person name="Poelchau M."/>
            <person name="Qu J."/>
            <person name="Schaub F."/>
            <person name="Wada-Katsumata A."/>
            <person name="Worley K.C."/>
            <person name="Xie Q."/>
            <person name="Ylla G."/>
            <person name="Poulsen M."/>
            <person name="Gibbs R.A."/>
            <person name="Schal C."/>
            <person name="Richards S."/>
            <person name="Belles X."/>
            <person name="Korb J."/>
            <person name="Bornberg-Bauer E."/>
        </authorList>
    </citation>
    <scope>NUCLEOTIDE SEQUENCE [LARGE SCALE GENOMIC DNA]</scope>
    <source>
        <tissue evidence="2">Whole body</tissue>
    </source>
</reference>
<dbReference type="EMBL" id="NEVH01009765">
    <property type="protein sequence ID" value="PNF32901.1"/>
    <property type="molecule type" value="Genomic_DNA"/>
</dbReference>
<keyword evidence="3" id="KW-1185">Reference proteome</keyword>
<evidence type="ECO:0000313" key="3">
    <source>
        <dbReference type="Proteomes" id="UP000235965"/>
    </source>
</evidence>
<gene>
    <name evidence="2" type="ORF">B7P43_G01844</name>
</gene>
<dbReference type="SUPFAM" id="SSF56112">
    <property type="entry name" value="Protein kinase-like (PK-like)"/>
    <property type="match status" value="2"/>
</dbReference>
<dbReference type="InterPro" id="IPR015897">
    <property type="entry name" value="CHK_kinase-like"/>
</dbReference>
<dbReference type="FunCoup" id="A0A2J7QWE9">
    <property type="interactions" value="1"/>
</dbReference>